<name>A0A1Z4JB72_LEPBY</name>
<reference evidence="1 2" key="1">
    <citation type="submission" date="2017-06" db="EMBL/GenBank/DDBJ databases">
        <title>Genome sequencing of cyanobaciteial culture collection at National Institute for Environmental Studies (NIES).</title>
        <authorList>
            <person name="Hirose Y."/>
            <person name="Shimura Y."/>
            <person name="Fujisawa T."/>
            <person name="Nakamura Y."/>
            <person name="Kawachi M."/>
        </authorList>
    </citation>
    <scope>NUCLEOTIDE SEQUENCE [LARGE SCALE GENOMIC DNA]</scope>
    <source>
        <strain evidence="1 2">NIES-2135</strain>
    </source>
</reference>
<protein>
    <submittedName>
        <fullName evidence="1">Uncharacterized protein</fullName>
    </submittedName>
</protein>
<gene>
    <name evidence="1" type="ORF">NIES2135_07630</name>
</gene>
<evidence type="ECO:0000313" key="2">
    <source>
        <dbReference type="Proteomes" id="UP000217895"/>
    </source>
</evidence>
<dbReference type="AlphaFoldDB" id="A0A1Z4JB72"/>
<dbReference type="EMBL" id="AP018203">
    <property type="protein sequence ID" value="BAY53950.1"/>
    <property type="molecule type" value="Genomic_DNA"/>
</dbReference>
<accession>A0A1Z4JB72</accession>
<evidence type="ECO:0000313" key="1">
    <source>
        <dbReference type="EMBL" id="BAY53950.1"/>
    </source>
</evidence>
<sequence length="102" mass="11510">MRQDEVALIKYKDFAPRITERGPFGGASDYESFSDVVSTVNQWIESTTIQVINVETVVLPDRIEGTSDDVYGVTTSNAFHPVMISQGLAINCFQCVRVWYRE</sequence>
<proteinExistence type="predicted"/>
<dbReference type="Proteomes" id="UP000217895">
    <property type="component" value="Chromosome"/>
</dbReference>
<organism evidence="1 2">
    <name type="scientific">Leptolyngbya boryana NIES-2135</name>
    <dbReference type="NCBI Taxonomy" id="1973484"/>
    <lineage>
        <taxon>Bacteria</taxon>
        <taxon>Bacillati</taxon>
        <taxon>Cyanobacteriota</taxon>
        <taxon>Cyanophyceae</taxon>
        <taxon>Leptolyngbyales</taxon>
        <taxon>Leptolyngbyaceae</taxon>
        <taxon>Leptolyngbya group</taxon>
        <taxon>Leptolyngbya</taxon>
    </lineage>
</organism>
<keyword evidence="2" id="KW-1185">Reference proteome</keyword>